<dbReference type="Proteomes" id="UP001596303">
    <property type="component" value="Unassembled WGS sequence"/>
</dbReference>
<dbReference type="RefSeq" id="WP_377381821.1">
    <property type="nucleotide sequence ID" value="NZ_JBHSSW010000066.1"/>
</dbReference>
<dbReference type="PANTHER" id="PTHR43459">
    <property type="entry name" value="ENOYL-COA HYDRATASE"/>
    <property type="match status" value="1"/>
</dbReference>
<keyword evidence="3" id="KW-1185">Reference proteome</keyword>
<dbReference type="Pfam" id="PF00378">
    <property type="entry name" value="ECH_1"/>
    <property type="match status" value="1"/>
</dbReference>
<dbReference type="PANTHER" id="PTHR43459:SF1">
    <property type="entry name" value="EG:BACN32G11.4 PROTEIN"/>
    <property type="match status" value="1"/>
</dbReference>
<organism evidence="2 3">
    <name type="scientific">Ponticaulis profundi</name>
    <dbReference type="NCBI Taxonomy" id="2665222"/>
    <lineage>
        <taxon>Bacteria</taxon>
        <taxon>Pseudomonadati</taxon>
        <taxon>Pseudomonadota</taxon>
        <taxon>Alphaproteobacteria</taxon>
        <taxon>Hyphomonadales</taxon>
        <taxon>Hyphomonadaceae</taxon>
        <taxon>Ponticaulis</taxon>
    </lineage>
</organism>
<dbReference type="CDD" id="cd06558">
    <property type="entry name" value="crotonase-like"/>
    <property type="match status" value="1"/>
</dbReference>
<dbReference type="EMBL" id="JBHSSW010000066">
    <property type="protein sequence ID" value="MFC6200019.1"/>
    <property type="molecule type" value="Genomic_DNA"/>
</dbReference>
<dbReference type="InterPro" id="IPR014748">
    <property type="entry name" value="Enoyl-CoA_hydra_C"/>
</dbReference>
<sequence>MSFTKITYEVKGPVAVITLNDPATMNAAGLDTANDLLLAFEKASDDARATILTGNGRGFCSGANLTSAGPGGAPKSERKFDAGSALDSHYNPLIMAMKEHPHPIITAVNGAAAGVGCSIALMGDLIVAADSAYFMQAFRRIGLVPDGGSTWLLPRLIGRARAMEMMLLGDKIPASKALDWGLINQVVSSDALMDTAMTMATEMANGPTVSLAMIRELVWDSSERDLAEQMHFERVAQRTAGRTADFGEGVKAFLEKRPAEFKGE</sequence>
<evidence type="ECO:0000256" key="1">
    <source>
        <dbReference type="ARBA" id="ARBA00005254"/>
    </source>
</evidence>
<evidence type="ECO:0000313" key="3">
    <source>
        <dbReference type="Proteomes" id="UP001596303"/>
    </source>
</evidence>
<name>A0ABW1SF15_9PROT</name>
<reference evidence="3" key="1">
    <citation type="journal article" date="2019" name="Int. J. Syst. Evol. Microbiol.">
        <title>The Global Catalogue of Microorganisms (GCM) 10K type strain sequencing project: providing services to taxonomists for standard genome sequencing and annotation.</title>
        <authorList>
            <consortium name="The Broad Institute Genomics Platform"/>
            <consortium name="The Broad Institute Genome Sequencing Center for Infectious Disease"/>
            <person name="Wu L."/>
            <person name="Ma J."/>
        </authorList>
    </citation>
    <scope>NUCLEOTIDE SEQUENCE [LARGE SCALE GENOMIC DNA]</scope>
    <source>
        <strain evidence="3">CGMCC-1.15741</strain>
    </source>
</reference>
<dbReference type="InterPro" id="IPR001753">
    <property type="entry name" value="Enoyl-CoA_hydra/iso"/>
</dbReference>
<dbReference type="InterPro" id="IPR029045">
    <property type="entry name" value="ClpP/crotonase-like_dom_sf"/>
</dbReference>
<dbReference type="Gene3D" id="1.10.12.10">
    <property type="entry name" value="Lyase 2-enoyl-coa Hydratase, Chain A, domain 2"/>
    <property type="match status" value="1"/>
</dbReference>
<gene>
    <name evidence="2" type="ORF">ACFQDM_18250</name>
</gene>
<dbReference type="Gene3D" id="3.90.226.10">
    <property type="entry name" value="2-enoyl-CoA Hydratase, Chain A, domain 1"/>
    <property type="match status" value="1"/>
</dbReference>
<protein>
    <submittedName>
        <fullName evidence="2">Enoyl-CoA hydratase/isomerase</fullName>
    </submittedName>
</protein>
<dbReference type="SUPFAM" id="SSF52096">
    <property type="entry name" value="ClpP/crotonase"/>
    <property type="match status" value="1"/>
</dbReference>
<comment type="caution">
    <text evidence="2">The sequence shown here is derived from an EMBL/GenBank/DDBJ whole genome shotgun (WGS) entry which is preliminary data.</text>
</comment>
<evidence type="ECO:0000313" key="2">
    <source>
        <dbReference type="EMBL" id="MFC6200019.1"/>
    </source>
</evidence>
<dbReference type="NCBIfam" id="NF004635">
    <property type="entry name" value="PRK05981.1"/>
    <property type="match status" value="1"/>
</dbReference>
<accession>A0ABW1SF15</accession>
<comment type="similarity">
    <text evidence="1">Belongs to the enoyl-CoA hydratase/isomerase family.</text>
</comment>
<proteinExistence type="inferred from homology"/>